<dbReference type="InterPro" id="IPR019734">
    <property type="entry name" value="TPR_rpt"/>
</dbReference>
<dbReference type="PANTHER" id="PTHR11246">
    <property type="entry name" value="PRE-MRNA SPLICING FACTOR"/>
    <property type="match status" value="1"/>
</dbReference>
<feature type="domain" description="PRP1 splicing factor N-terminal" evidence="7">
    <location>
        <begin position="16"/>
        <end position="157"/>
    </location>
</feature>
<accession>A0AAD6UHJ8</accession>
<dbReference type="EMBL" id="JARJCN010000010">
    <property type="protein sequence ID" value="KAJ7097220.1"/>
    <property type="molecule type" value="Genomic_DNA"/>
</dbReference>
<keyword evidence="9" id="KW-1185">Reference proteome</keyword>
<protein>
    <submittedName>
        <fullName evidence="8">PRP1 splicing factor, N-terminal-domain-containing protein</fullName>
    </submittedName>
</protein>
<dbReference type="SMART" id="SM00028">
    <property type="entry name" value="TPR"/>
    <property type="match status" value="4"/>
</dbReference>
<evidence type="ECO:0000256" key="3">
    <source>
        <dbReference type="ARBA" id="ARBA00022737"/>
    </source>
</evidence>
<dbReference type="InterPro" id="IPR010491">
    <property type="entry name" value="PRP1_N"/>
</dbReference>
<dbReference type="InterPro" id="IPR045075">
    <property type="entry name" value="Syf1-like"/>
</dbReference>
<dbReference type="AlphaFoldDB" id="A0AAD6UHJ8"/>
<evidence type="ECO:0000256" key="1">
    <source>
        <dbReference type="ARBA" id="ARBA00004123"/>
    </source>
</evidence>
<reference evidence="8" key="1">
    <citation type="submission" date="2023-03" db="EMBL/GenBank/DDBJ databases">
        <title>Massive genome expansion in bonnet fungi (Mycena s.s.) driven by repeated elements and novel gene families across ecological guilds.</title>
        <authorList>
            <consortium name="Lawrence Berkeley National Laboratory"/>
            <person name="Harder C.B."/>
            <person name="Miyauchi S."/>
            <person name="Viragh M."/>
            <person name="Kuo A."/>
            <person name="Thoen E."/>
            <person name="Andreopoulos B."/>
            <person name="Lu D."/>
            <person name="Skrede I."/>
            <person name="Drula E."/>
            <person name="Henrissat B."/>
            <person name="Morin E."/>
            <person name="Kohler A."/>
            <person name="Barry K."/>
            <person name="LaButti K."/>
            <person name="Morin E."/>
            <person name="Salamov A."/>
            <person name="Lipzen A."/>
            <person name="Mereny Z."/>
            <person name="Hegedus B."/>
            <person name="Baldrian P."/>
            <person name="Stursova M."/>
            <person name="Weitz H."/>
            <person name="Taylor A."/>
            <person name="Grigoriev I.V."/>
            <person name="Nagy L.G."/>
            <person name="Martin F."/>
            <person name="Kauserud H."/>
        </authorList>
    </citation>
    <scope>NUCLEOTIDE SEQUENCE</scope>
    <source>
        <strain evidence="8">CBHHK173m</strain>
    </source>
</reference>
<dbReference type="InterPro" id="IPR003107">
    <property type="entry name" value="HAT"/>
</dbReference>
<comment type="caution">
    <text evidence="8">The sequence shown here is derived from an EMBL/GenBank/DDBJ whole genome shotgun (WGS) entry which is preliminary data.</text>
</comment>
<dbReference type="GO" id="GO:0071013">
    <property type="term" value="C:catalytic step 2 spliceosome"/>
    <property type="evidence" value="ECO:0007669"/>
    <property type="project" value="TreeGrafter"/>
</dbReference>
<evidence type="ECO:0000259" key="7">
    <source>
        <dbReference type="Pfam" id="PF06424"/>
    </source>
</evidence>
<feature type="region of interest" description="Disordered" evidence="6">
    <location>
        <begin position="22"/>
        <end position="75"/>
    </location>
</feature>
<dbReference type="SUPFAM" id="SSF48452">
    <property type="entry name" value="TPR-like"/>
    <property type="match status" value="3"/>
</dbReference>
<proteinExistence type="predicted"/>
<dbReference type="GO" id="GO:0046540">
    <property type="term" value="C:U4/U6 x U5 tri-snRNP complex"/>
    <property type="evidence" value="ECO:0007669"/>
    <property type="project" value="TreeGrafter"/>
</dbReference>
<dbReference type="SMART" id="SM00386">
    <property type="entry name" value="HAT"/>
    <property type="match status" value="12"/>
</dbReference>
<feature type="compositionally biased region" description="Acidic residues" evidence="6">
    <location>
        <begin position="60"/>
        <end position="72"/>
    </location>
</feature>
<comment type="subcellular location">
    <subcellularLocation>
        <location evidence="1">Nucleus</location>
    </subcellularLocation>
</comment>
<dbReference type="Gene3D" id="1.25.40.10">
    <property type="entry name" value="Tetratricopeptide repeat domain"/>
    <property type="match status" value="3"/>
</dbReference>
<keyword evidence="4" id="KW-0508">mRNA splicing</keyword>
<keyword evidence="3" id="KW-0677">Repeat</keyword>
<keyword evidence="2" id="KW-0507">mRNA processing</keyword>
<evidence type="ECO:0000313" key="9">
    <source>
        <dbReference type="Proteomes" id="UP001222325"/>
    </source>
</evidence>
<dbReference type="GO" id="GO:0000244">
    <property type="term" value="P:spliceosomal tri-snRNP complex assembly"/>
    <property type="evidence" value="ECO:0007669"/>
    <property type="project" value="TreeGrafter"/>
</dbReference>
<dbReference type="InterPro" id="IPR011990">
    <property type="entry name" value="TPR-like_helical_dom_sf"/>
</dbReference>
<name>A0AAD6UHJ8_9AGAR</name>
<organism evidence="8 9">
    <name type="scientific">Mycena belliarum</name>
    <dbReference type="NCBI Taxonomy" id="1033014"/>
    <lineage>
        <taxon>Eukaryota</taxon>
        <taxon>Fungi</taxon>
        <taxon>Dikarya</taxon>
        <taxon>Basidiomycota</taxon>
        <taxon>Agaricomycotina</taxon>
        <taxon>Agaricomycetes</taxon>
        <taxon>Agaricomycetidae</taxon>
        <taxon>Agaricales</taxon>
        <taxon>Marasmiineae</taxon>
        <taxon>Mycenaceae</taxon>
        <taxon>Mycena</taxon>
    </lineage>
</organism>
<evidence type="ECO:0000256" key="2">
    <source>
        <dbReference type="ARBA" id="ARBA00022664"/>
    </source>
</evidence>
<evidence type="ECO:0000256" key="5">
    <source>
        <dbReference type="ARBA" id="ARBA00023242"/>
    </source>
</evidence>
<keyword evidence="5" id="KW-0539">Nucleus</keyword>
<evidence type="ECO:0000256" key="6">
    <source>
        <dbReference type="SAM" id="MobiDB-lite"/>
    </source>
</evidence>
<dbReference type="Proteomes" id="UP001222325">
    <property type="component" value="Unassembled WGS sequence"/>
</dbReference>
<gene>
    <name evidence="8" type="ORF">B0H15DRAFT_34155</name>
</gene>
<dbReference type="Pfam" id="PF06424">
    <property type="entry name" value="PRP1_N"/>
    <property type="match status" value="1"/>
</dbReference>
<evidence type="ECO:0000256" key="4">
    <source>
        <dbReference type="ARBA" id="ARBA00023187"/>
    </source>
</evidence>
<dbReference type="FunFam" id="1.25.40.10:FF:000256">
    <property type="entry name" value="Probable pre-mRNA splicing factor prp1"/>
    <property type="match status" value="1"/>
</dbReference>
<sequence length="913" mass="101270">MASKNKDRLAFLTMPAPASYVAGLGRGASGFTTRSDIGPARDGPSAEAIAEAQARRGEEAEYDPDAFQDPESETGLFAGTIYEADDEEADQIFARVDGAMESRRKARREAREAKERQKARVDRPKIQEQFSDLKRGLSAVTDEEWGNLPEVGNLTKRRKVRETRSYVVPDSILVGDRNKLGHESSLSAQQQIVDKAGDITDFVELGNARDKVLSLRLDQASGAASGLSTSINPKDYLTDLNSVSVKSEAEIGDIKKARMLFDSMVKSNPKYAQGWIAAACVEEHAGRMVAARKLINAGCQQCPKSEEIWLEAARLHKNDDAKVILANAVNSLQQSVKIWLRAADLEADPNVKKRVLRKALDSIPHSVRLWKEAINLETSASDARLLLARAVEIIPQSVELWLALAKLGSSEHAKGVLNKARKAVPTSHEIWIAAAHLIEHEAQQNASHGSPGETIDRTILAAVRELRKHGVSFSRDQWITEAENSDDLSMPLTCEAIVKSTISMDVEPEDRIPTWLGDLESLQLKKRLTAARAVAAFMLKVFPNRVDVWEKAIELEGASSSSEALFEKAVGYCPQAEVFWLRWAKKKWLDGNVPGARQILEQAFLANPESENIWLAAVKLEAENGEQDVARALLIRAREVANTSRIWMKAAVFERQQGRPQEALAILQTALAKFPTFSKLYMIQGQIHENLGDHVASRASFTAGLKSCPKDPRLWILASRLEEKDGKSIKARSLLEKARLMIPGDETLWAEAVLVEERSNTFVSAKSVLARALQACPSSCHLWAISVWRESRPTRKSRAADAMSKSGKHPLVLCTVARLFWAERKIEKARDWFHRAVQAALEDSLDLGDIWAWWLRFEREYGTETRQQEVVSACIAAAPRHGEVWQPIAKALGNEAKSTADILNLVVDALDDR</sequence>
<dbReference type="Pfam" id="PF13432">
    <property type="entry name" value="TPR_16"/>
    <property type="match status" value="1"/>
</dbReference>
<evidence type="ECO:0000313" key="8">
    <source>
        <dbReference type="EMBL" id="KAJ7097220.1"/>
    </source>
</evidence>
<dbReference type="PANTHER" id="PTHR11246:SF1">
    <property type="entry name" value="PRE-MRNA-PROCESSING FACTOR 6"/>
    <property type="match status" value="1"/>
</dbReference>